<evidence type="ECO:0000313" key="1">
    <source>
        <dbReference type="EMBL" id="JAD43076.1"/>
    </source>
</evidence>
<accession>A0A0A8ZW64</accession>
<sequence>MWRECQLGHGMQVPRAMIGQSVHCEVSQVTTAQ</sequence>
<dbReference type="AlphaFoldDB" id="A0A0A8ZW64"/>
<reference evidence="1" key="1">
    <citation type="submission" date="2014-09" db="EMBL/GenBank/DDBJ databases">
        <authorList>
            <person name="Magalhaes I.L.F."/>
            <person name="Oliveira U."/>
            <person name="Santos F.R."/>
            <person name="Vidigal T.H.D.A."/>
            <person name="Brescovit A.D."/>
            <person name="Santos A.J."/>
        </authorList>
    </citation>
    <scope>NUCLEOTIDE SEQUENCE</scope>
    <source>
        <tissue evidence="1">Shoot tissue taken approximately 20 cm above the soil surface</tissue>
    </source>
</reference>
<reference evidence="1" key="2">
    <citation type="journal article" date="2015" name="Data Brief">
        <title>Shoot transcriptome of the giant reed, Arundo donax.</title>
        <authorList>
            <person name="Barrero R.A."/>
            <person name="Guerrero F.D."/>
            <person name="Moolhuijzen P."/>
            <person name="Goolsby J.A."/>
            <person name="Tidwell J."/>
            <person name="Bellgard S.E."/>
            <person name="Bellgard M.I."/>
        </authorList>
    </citation>
    <scope>NUCLEOTIDE SEQUENCE</scope>
    <source>
        <tissue evidence="1">Shoot tissue taken approximately 20 cm above the soil surface</tissue>
    </source>
</reference>
<proteinExistence type="predicted"/>
<dbReference type="EMBL" id="GBRH01254819">
    <property type="protein sequence ID" value="JAD43076.1"/>
    <property type="molecule type" value="Transcribed_RNA"/>
</dbReference>
<name>A0A0A8ZW64_ARUDO</name>
<organism evidence="1">
    <name type="scientific">Arundo donax</name>
    <name type="common">Giant reed</name>
    <name type="synonym">Donax arundinaceus</name>
    <dbReference type="NCBI Taxonomy" id="35708"/>
    <lineage>
        <taxon>Eukaryota</taxon>
        <taxon>Viridiplantae</taxon>
        <taxon>Streptophyta</taxon>
        <taxon>Embryophyta</taxon>
        <taxon>Tracheophyta</taxon>
        <taxon>Spermatophyta</taxon>
        <taxon>Magnoliopsida</taxon>
        <taxon>Liliopsida</taxon>
        <taxon>Poales</taxon>
        <taxon>Poaceae</taxon>
        <taxon>PACMAD clade</taxon>
        <taxon>Arundinoideae</taxon>
        <taxon>Arundineae</taxon>
        <taxon>Arundo</taxon>
    </lineage>
</organism>
<protein>
    <submittedName>
        <fullName evidence="1">Uncharacterized protein</fullName>
    </submittedName>
</protein>